<dbReference type="InterPro" id="IPR039353">
    <property type="entry name" value="TF_Adf1"/>
</dbReference>
<name>A0A182WAZ5_9DIPT</name>
<dbReference type="PANTHER" id="PTHR12243:SF69">
    <property type="entry name" value="SI:CH73-59F11.3"/>
    <property type="match status" value="1"/>
</dbReference>
<reference evidence="3" key="2">
    <citation type="submission" date="2020-05" db="UniProtKB">
        <authorList>
            <consortium name="EnsemblMetazoa"/>
        </authorList>
    </citation>
    <scope>IDENTIFICATION</scope>
    <source>
        <strain evidence="3">MINIMUS1</strain>
    </source>
</reference>
<dbReference type="Proteomes" id="UP000075920">
    <property type="component" value="Unassembled WGS sequence"/>
</dbReference>
<evidence type="ECO:0000256" key="1">
    <source>
        <dbReference type="SAM" id="MobiDB-lite"/>
    </source>
</evidence>
<dbReference type="Pfam" id="PF10545">
    <property type="entry name" value="MADF_DNA_bdg"/>
    <property type="match status" value="1"/>
</dbReference>
<dbReference type="VEuPathDB" id="VectorBase:AMIN007523"/>
<protein>
    <submittedName>
        <fullName evidence="3">MADF domain-containing protein</fullName>
    </submittedName>
</protein>
<dbReference type="InterPro" id="IPR006578">
    <property type="entry name" value="MADF-dom"/>
</dbReference>
<dbReference type="GO" id="GO:0005667">
    <property type="term" value="C:transcription regulator complex"/>
    <property type="evidence" value="ECO:0007669"/>
    <property type="project" value="TreeGrafter"/>
</dbReference>
<dbReference type="STRING" id="112268.A0A182WAZ5"/>
<keyword evidence="4" id="KW-1185">Reference proteome</keyword>
<dbReference type="EnsemblMetazoa" id="AMIN007523-RA">
    <property type="protein sequence ID" value="AMIN007523-PA"/>
    <property type="gene ID" value="AMIN007523"/>
</dbReference>
<feature type="compositionally biased region" description="Polar residues" evidence="1">
    <location>
        <begin position="151"/>
        <end position="165"/>
    </location>
</feature>
<sequence>MGNEETLIFIDHIFRRRSLWDRKSSHYKNVIIKADMWNEIAAEMGYPVQNMKDRWSSLQATYRKYRSNYNRSFLTGSGAEEIAQPTWFAYSNMRFLDATTECGVTLNTMSHLEIEMLDEAYVPGVEPVLSEATGVREDPACLLLPEVFGTSTPTLGPSQPSSTRQAAAHRPTNRKRKQDGSMKYTEEALEALRTVGAATMSLIDRLNAPSDDLDDARDTIRTWSPERRRRFLVRVRRMITEEEENRFRGDFGYNA</sequence>
<dbReference type="GO" id="GO:0005634">
    <property type="term" value="C:nucleus"/>
    <property type="evidence" value="ECO:0007669"/>
    <property type="project" value="TreeGrafter"/>
</dbReference>
<feature type="region of interest" description="Disordered" evidence="1">
    <location>
        <begin position="151"/>
        <end position="182"/>
    </location>
</feature>
<accession>A0A182WAZ5</accession>
<dbReference type="PROSITE" id="PS51029">
    <property type="entry name" value="MADF"/>
    <property type="match status" value="1"/>
</dbReference>
<reference evidence="4" key="1">
    <citation type="submission" date="2013-03" db="EMBL/GenBank/DDBJ databases">
        <title>The Genome Sequence of Anopheles minimus MINIMUS1.</title>
        <authorList>
            <consortium name="The Broad Institute Genomics Platform"/>
            <person name="Neafsey D.E."/>
            <person name="Walton C."/>
            <person name="Walker B."/>
            <person name="Young S.K."/>
            <person name="Zeng Q."/>
            <person name="Gargeya S."/>
            <person name="Fitzgerald M."/>
            <person name="Haas B."/>
            <person name="Abouelleil A."/>
            <person name="Allen A.W."/>
            <person name="Alvarado L."/>
            <person name="Arachchi H.M."/>
            <person name="Berlin A.M."/>
            <person name="Chapman S.B."/>
            <person name="Gainer-Dewar J."/>
            <person name="Goldberg J."/>
            <person name="Griggs A."/>
            <person name="Gujja S."/>
            <person name="Hansen M."/>
            <person name="Howarth C."/>
            <person name="Imamovic A."/>
            <person name="Ireland A."/>
            <person name="Larimer J."/>
            <person name="McCowan C."/>
            <person name="Murphy C."/>
            <person name="Pearson M."/>
            <person name="Poon T.W."/>
            <person name="Priest M."/>
            <person name="Roberts A."/>
            <person name="Saif S."/>
            <person name="Shea T."/>
            <person name="Sisk P."/>
            <person name="Sykes S."/>
            <person name="Wortman J."/>
            <person name="Nusbaum C."/>
            <person name="Birren B."/>
        </authorList>
    </citation>
    <scope>NUCLEOTIDE SEQUENCE [LARGE SCALE GENOMIC DNA]</scope>
    <source>
        <strain evidence="4">MINIMUS1</strain>
    </source>
</reference>
<organism evidence="3 4">
    <name type="scientific">Anopheles minimus</name>
    <dbReference type="NCBI Taxonomy" id="112268"/>
    <lineage>
        <taxon>Eukaryota</taxon>
        <taxon>Metazoa</taxon>
        <taxon>Ecdysozoa</taxon>
        <taxon>Arthropoda</taxon>
        <taxon>Hexapoda</taxon>
        <taxon>Insecta</taxon>
        <taxon>Pterygota</taxon>
        <taxon>Neoptera</taxon>
        <taxon>Endopterygota</taxon>
        <taxon>Diptera</taxon>
        <taxon>Nematocera</taxon>
        <taxon>Culicoidea</taxon>
        <taxon>Culicidae</taxon>
        <taxon>Anophelinae</taxon>
        <taxon>Anopheles</taxon>
    </lineage>
</organism>
<evidence type="ECO:0000313" key="3">
    <source>
        <dbReference type="EnsemblMetazoa" id="AMIN007523-PA"/>
    </source>
</evidence>
<dbReference type="GO" id="GO:0006357">
    <property type="term" value="P:regulation of transcription by RNA polymerase II"/>
    <property type="evidence" value="ECO:0007669"/>
    <property type="project" value="TreeGrafter"/>
</dbReference>
<evidence type="ECO:0000313" key="4">
    <source>
        <dbReference type="Proteomes" id="UP000075920"/>
    </source>
</evidence>
<feature type="domain" description="MADF" evidence="2">
    <location>
        <begin position="8"/>
        <end position="101"/>
    </location>
</feature>
<proteinExistence type="predicted"/>
<dbReference type="PANTHER" id="PTHR12243">
    <property type="entry name" value="MADF DOMAIN TRANSCRIPTION FACTOR"/>
    <property type="match status" value="1"/>
</dbReference>
<evidence type="ECO:0000259" key="2">
    <source>
        <dbReference type="PROSITE" id="PS51029"/>
    </source>
</evidence>
<dbReference type="SMART" id="SM00595">
    <property type="entry name" value="MADF"/>
    <property type="match status" value="1"/>
</dbReference>
<dbReference type="AlphaFoldDB" id="A0A182WAZ5"/>